<evidence type="ECO:0000313" key="1">
    <source>
        <dbReference type="EMBL" id="OQW85805.1"/>
    </source>
</evidence>
<dbReference type="Proteomes" id="UP000192505">
    <property type="component" value="Unassembled WGS sequence"/>
</dbReference>
<accession>A0A1W9KNS4</accession>
<organism evidence="1 2">
    <name type="scientific">Rhodoferax ferrireducens</name>
    <dbReference type="NCBI Taxonomy" id="192843"/>
    <lineage>
        <taxon>Bacteria</taxon>
        <taxon>Pseudomonadati</taxon>
        <taxon>Pseudomonadota</taxon>
        <taxon>Betaproteobacteria</taxon>
        <taxon>Burkholderiales</taxon>
        <taxon>Comamonadaceae</taxon>
        <taxon>Rhodoferax</taxon>
    </lineage>
</organism>
<evidence type="ECO:0000313" key="2">
    <source>
        <dbReference type="Proteomes" id="UP000192505"/>
    </source>
</evidence>
<reference evidence="1 2" key="1">
    <citation type="submission" date="2017-01" db="EMBL/GenBank/DDBJ databases">
        <title>Novel large sulfur bacteria in the metagenomes of groundwater-fed chemosynthetic microbial mats in the Lake Huron basin.</title>
        <authorList>
            <person name="Sharrar A.M."/>
            <person name="Flood B.E."/>
            <person name="Bailey J.V."/>
            <person name="Jones D.S."/>
            <person name="Biddanda B."/>
            <person name="Ruberg S.A."/>
            <person name="Marcus D.N."/>
            <person name="Dick G.J."/>
        </authorList>
    </citation>
    <scope>NUCLEOTIDE SEQUENCE [LARGE SCALE GENOMIC DNA]</scope>
    <source>
        <strain evidence="1">A7</strain>
    </source>
</reference>
<name>A0A1W9KNS4_9BURK</name>
<sequence length="120" mass="13615">MLARRVGLLKRHADAQGAHLSFDYFEFDFYDSAHVVAALALMGTIIHGFDVPGHKNDYFNNLDEAAWTAAKRVFPSLGGRRLFHDIDMSQLATMYCRMEMKDGADKILNQLPLVIGLWQQ</sequence>
<dbReference type="AlphaFoldDB" id="A0A1W9KNS4"/>
<gene>
    <name evidence="1" type="ORF">BWK72_20390</name>
</gene>
<dbReference type="EMBL" id="MTEI01000034">
    <property type="protein sequence ID" value="OQW85805.1"/>
    <property type="molecule type" value="Genomic_DNA"/>
</dbReference>
<proteinExistence type="predicted"/>
<protein>
    <submittedName>
        <fullName evidence="1">Uncharacterized protein</fullName>
    </submittedName>
</protein>
<comment type="caution">
    <text evidence="1">The sequence shown here is derived from an EMBL/GenBank/DDBJ whole genome shotgun (WGS) entry which is preliminary data.</text>
</comment>